<dbReference type="GO" id="GO:0008676">
    <property type="term" value="F:3-deoxy-8-phosphooctulonate synthase activity"/>
    <property type="evidence" value="ECO:0007669"/>
    <property type="project" value="UniProtKB-EC"/>
</dbReference>
<name>A0A2J6WG71_9BACT</name>
<keyword evidence="7" id="KW-0808">Transferase</keyword>
<dbReference type="InterPro" id="IPR013785">
    <property type="entry name" value="Aldolase_TIM"/>
</dbReference>
<dbReference type="AlphaFoldDB" id="A0A2J6WG71"/>
<sequence>MILFAGPCVIESKEILDEVCRFLKKTISKYDGIEFYFKSSYDKANRSSIDAFRGPGLEEGVEILAKIKDEQKVGLITDVHQVSEVEKVKEVVDVLQVPAFLSRQTDLLEAVAKSGRIVNVKKGQFLAPWDMGNVREKLKRSGAKRIIFTERGASFGYNNLVVDYRSFPIMKSLGVEVVFDATHSLQLPGGKGSSSDGQRGFIPYLARAAAACGVDGFFFEVHPEPDKALCDGPNMVDFKMFEDILDSIMRIRAVL</sequence>
<evidence type="ECO:0000256" key="8">
    <source>
        <dbReference type="ARBA" id="ARBA00049112"/>
    </source>
</evidence>
<comment type="similarity">
    <text evidence="4">Belongs to the KdsA family.</text>
</comment>
<dbReference type="Proteomes" id="UP000242881">
    <property type="component" value="Unassembled WGS sequence"/>
</dbReference>
<dbReference type="EMBL" id="PNIN01000077">
    <property type="protein sequence ID" value="PMP69325.1"/>
    <property type="molecule type" value="Genomic_DNA"/>
</dbReference>
<comment type="pathway">
    <text evidence="3">Carbohydrate biosynthesis; 3-deoxy-D-manno-octulosonate biosynthesis; 3-deoxy-D-manno-octulosonate from D-ribulose 5-phosphate: step 2/3.</text>
</comment>
<dbReference type="PANTHER" id="PTHR21057">
    <property type="entry name" value="PHOSPHO-2-DEHYDRO-3-DEOXYHEPTONATE ALDOLASE"/>
    <property type="match status" value="1"/>
</dbReference>
<dbReference type="GO" id="GO:0009103">
    <property type="term" value="P:lipopolysaccharide biosynthetic process"/>
    <property type="evidence" value="ECO:0007669"/>
    <property type="project" value="UniProtKB-UniPathway"/>
</dbReference>
<evidence type="ECO:0000256" key="3">
    <source>
        <dbReference type="ARBA" id="ARBA00004845"/>
    </source>
</evidence>
<organism evidence="10 11">
    <name type="scientific">Calditerrivibrio nitroreducens</name>
    <dbReference type="NCBI Taxonomy" id="477976"/>
    <lineage>
        <taxon>Bacteria</taxon>
        <taxon>Pseudomonadati</taxon>
        <taxon>Deferribacterota</taxon>
        <taxon>Deferribacteres</taxon>
        <taxon>Deferribacterales</taxon>
        <taxon>Calditerrivibrionaceae</taxon>
    </lineage>
</organism>
<evidence type="ECO:0000259" key="9">
    <source>
        <dbReference type="Pfam" id="PF00793"/>
    </source>
</evidence>
<dbReference type="SUPFAM" id="SSF51569">
    <property type="entry name" value="Aldolase"/>
    <property type="match status" value="1"/>
</dbReference>
<gene>
    <name evidence="10" type="ORF">C0187_07425</name>
</gene>
<reference evidence="10 11" key="1">
    <citation type="submission" date="2018-01" db="EMBL/GenBank/DDBJ databases">
        <title>Metagenomic assembled genomes from two thermal pools in the Uzon Caldera, Kamchatka, Russia.</title>
        <authorList>
            <person name="Wilkins L."/>
            <person name="Ettinger C."/>
        </authorList>
    </citation>
    <scope>NUCLEOTIDE SEQUENCE [LARGE SCALE GENOMIC DNA]</scope>
    <source>
        <strain evidence="10">ZAV-05</strain>
    </source>
</reference>
<comment type="caution">
    <text evidence="10">The sequence shown here is derived from an EMBL/GenBank/DDBJ whole genome shotgun (WGS) entry which is preliminary data.</text>
</comment>
<dbReference type="NCBIfam" id="NF003543">
    <property type="entry name" value="PRK05198.1"/>
    <property type="match status" value="1"/>
</dbReference>
<dbReference type="Pfam" id="PF00793">
    <property type="entry name" value="DAHP_synth_1"/>
    <property type="match status" value="1"/>
</dbReference>
<dbReference type="UniPathway" id="UPA00030"/>
<protein>
    <recommendedName>
        <fullName evidence="5">3-deoxy-8-phosphooctulonate synthase</fullName>
        <ecNumber evidence="5">2.5.1.55</ecNumber>
    </recommendedName>
</protein>
<comment type="subcellular location">
    <subcellularLocation>
        <location evidence="1">Cytoplasm</location>
    </subcellularLocation>
</comment>
<evidence type="ECO:0000256" key="1">
    <source>
        <dbReference type="ARBA" id="ARBA00004496"/>
    </source>
</evidence>
<dbReference type="RefSeq" id="WP_424606223.1">
    <property type="nucleotide sequence ID" value="NZ_JBNAVA010000013.1"/>
</dbReference>
<evidence type="ECO:0000256" key="5">
    <source>
        <dbReference type="ARBA" id="ARBA00012693"/>
    </source>
</evidence>
<dbReference type="InterPro" id="IPR006218">
    <property type="entry name" value="DAHP1/KDSA"/>
</dbReference>
<evidence type="ECO:0000256" key="2">
    <source>
        <dbReference type="ARBA" id="ARBA00004756"/>
    </source>
</evidence>
<proteinExistence type="inferred from homology"/>
<dbReference type="GO" id="GO:0005737">
    <property type="term" value="C:cytoplasm"/>
    <property type="evidence" value="ECO:0007669"/>
    <property type="project" value="UniProtKB-SubCell"/>
</dbReference>
<comment type="catalytic activity">
    <reaction evidence="8">
        <text>D-arabinose 5-phosphate + phosphoenolpyruvate + H2O = 3-deoxy-alpha-D-manno-2-octulosonate-8-phosphate + phosphate</text>
        <dbReference type="Rhea" id="RHEA:14053"/>
        <dbReference type="ChEBI" id="CHEBI:15377"/>
        <dbReference type="ChEBI" id="CHEBI:43474"/>
        <dbReference type="ChEBI" id="CHEBI:57693"/>
        <dbReference type="ChEBI" id="CHEBI:58702"/>
        <dbReference type="ChEBI" id="CHEBI:85985"/>
        <dbReference type="EC" id="2.5.1.55"/>
    </reaction>
</comment>
<comment type="pathway">
    <text evidence="2">Bacterial outer membrane biogenesis; lipopolysaccharide biosynthesis.</text>
</comment>
<dbReference type="EC" id="2.5.1.55" evidence="5"/>
<accession>A0A2J6WG71</accession>
<evidence type="ECO:0000256" key="7">
    <source>
        <dbReference type="ARBA" id="ARBA00022679"/>
    </source>
</evidence>
<dbReference type="InterPro" id="IPR006269">
    <property type="entry name" value="KDO8P_synthase"/>
</dbReference>
<evidence type="ECO:0000256" key="6">
    <source>
        <dbReference type="ARBA" id="ARBA00022490"/>
    </source>
</evidence>
<dbReference type="Gene3D" id="3.20.20.70">
    <property type="entry name" value="Aldolase class I"/>
    <property type="match status" value="1"/>
</dbReference>
<evidence type="ECO:0000256" key="4">
    <source>
        <dbReference type="ARBA" id="ARBA00010499"/>
    </source>
</evidence>
<evidence type="ECO:0000313" key="10">
    <source>
        <dbReference type="EMBL" id="PMP69325.1"/>
    </source>
</evidence>
<feature type="domain" description="DAHP synthetase I/KDSA" evidence="9">
    <location>
        <begin position="1"/>
        <end position="244"/>
    </location>
</feature>
<dbReference type="NCBIfam" id="TIGR01362">
    <property type="entry name" value="KDO8P_synth"/>
    <property type="match status" value="1"/>
</dbReference>
<evidence type="ECO:0000313" key="11">
    <source>
        <dbReference type="Proteomes" id="UP000242881"/>
    </source>
</evidence>
<dbReference type="UniPathway" id="UPA00357">
    <property type="reaction ID" value="UER00474"/>
</dbReference>
<keyword evidence="6" id="KW-0963">Cytoplasm</keyword>